<organism evidence="1 2">
    <name type="scientific">Cochliobolus carbonum (strain 26-R-13)</name>
    <name type="common">Maize leaf spot fungus</name>
    <name type="synonym">Bipolaris zeicola</name>
    <dbReference type="NCBI Taxonomy" id="930089"/>
    <lineage>
        <taxon>Eukaryota</taxon>
        <taxon>Fungi</taxon>
        <taxon>Dikarya</taxon>
        <taxon>Ascomycota</taxon>
        <taxon>Pezizomycotina</taxon>
        <taxon>Dothideomycetes</taxon>
        <taxon>Pleosporomycetidae</taxon>
        <taxon>Pleosporales</taxon>
        <taxon>Pleosporineae</taxon>
        <taxon>Pleosporaceae</taxon>
        <taxon>Bipolaris</taxon>
    </lineage>
</organism>
<dbReference type="eggNOG" id="ENOG502SJQX">
    <property type="taxonomic scope" value="Eukaryota"/>
</dbReference>
<dbReference type="GeneID" id="19145949"/>
<gene>
    <name evidence="1" type="ORF">COCCADRAFT_26163</name>
</gene>
<dbReference type="Proteomes" id="UP000053841">
    <property type="component" value="Unassembled WGS sequence"/>
</dbReference>
<evidence type="ECO:0000313" key="2">
    <source>
        <dbReference type="Proteomes" id="UP000053841"/>
    </source>
</evidence>
<proteinExistence type="predicted"/>
<keyword evidence="2" id="KW-1185">Reference proteome</keyword>
<dbReference type="OrthoDB" id="4152607at2759"/>
<dbReference type="STRING" id="930089.W6Y6M6"/>
<evidence type="ECO:0000313" key="1">
    <source>
        <dbReference type="EMBL" id="EUC33538.1"/>
    </source>
</evidence>
<dbReference type="AlphaFoldDB" id="W6Y6M6"/>
<sequence length="476" mass="54934">MAIAGDENQELADRSVPLVDNYIDLPEEDPQESVQHANVVSFCDRATEGVYEFIKNAIIGYSKTIKSPDEQSLIHHFLRFFDEEIQKIIQNNVHAAGDNALSWKVADECYKEAISPSGILNADRYFNDVKNSLPRRRADSVSGNQDHVFNNKRKREWIDSWVTILNRAPSGLTLFYPRTSNDIDLTNPKTIPPYLFRVFDMKSSGNNDEEVMASSIHASQVRTSGVNDLLGMEDVKATRLLSYHIDHKWRRKLKNADINICMVQTSQFPQRQFVRDIELLKKYLPIAKDLEEEVEKGFRRRLYQPDFYNGEYFSQGVLNHAGRSCVVSLEQLEDAGIFKLYPALENPRDDYGVIRNALKVLGLRREWSNEQTTTENDVPDALSIARKCFPGFNEYDVACILLAFKHRELSDGLELTTNRAPSWANKLVEVNRYWQILETRRHLREDLGREVYLQHDIYKVTGRSSPELVTFLDDYV</sequence>
<accession>W6Y6M6</accession>
<dbReference type="HOGENOM" id="CLU_035446_0_0_1"/>
<dbReference type="EMBL" id="KI964608">
    <property type="protein sequence ID" value="EUC33538.1"/>
    <property type="molecule type" value="Genomic_DNA"/>
</dbReference>
<reference evidence="1 2" key="1">
    <citation type="journal article" date="2013" name="PLoS Genet.">
        <title>Comparative genome structure, secondary metabolite, and effector coding capacity across Cochliobolus pathogens.</title>
        <authorList>
            <person name="Condon B.J."/>
            <person name="Leng Y."/>
            <person name="Wu D."/>
            <person name="Bushley K.E."/>
            <person name="Ohm R.A."/>
            <person name="Otillar R."/>
            <person name="Martin J."/>
            <person name="Schackwitz W."/>
            <person name="Grimwood J."/>
            <person name="MohdZainudin N."/>
            <person name="Xue C."/>
            <person name="Wang R."/>
            <person name="Manning V.A."/>
            <person name="Dhillon B."/>
            <person name="Tu Z.J."/>
            <person name="Steffenson B.J."/>
            <person name="Salamov A."/>
            <person name="Sun H."/>
            <person name="Lowry S."/>
            <person name="LaButti K."/>
            <person name="Han J."/>
            <person name="Copeland A."/>
            <person name="Lindquist E."/>
            <person name="Barry K."/>
            <person name="Schmutz J."/>
            <person name="Baker S.E."/>
            <person name="Ciuffetti L.M."/>
            <person name="Grigoriev I.V."/>
            <person name="Zhong S."/>
            <person name="Turgeon B.G."/>
        </authorList>
    </citation>
    <scope>NUCLEOTIDE SEQUENCE [LARGE SCALE GENOMIC DNA]</scope>
    <source>
        <strain evidence="1 2">26-R-13</strain>
    </source>
</reference>
<dbReference type="KEGG" id="bze:COCCADRAFT_26163"/>
<dbReference type="RefSeq" id="XP_007712143.1">
    <property type="nucleotide sequence ID" value="XM_007713953.1"/>
</dbReference>
<name>W6Y6M6_COCC2</name>
<protein>
    <submittedName>
        <fullName evidence="1">Uncharacterized protein</fullName>
    </submittedName>
</protein>